<name>A0ACD4RDW7_9BACI</name>
<keyword evidence="2" id="KW-1185">Reference proteome</keyword>
<reference evidence="2" key="1">
    <citation type="journal article" date="2025" name="Aquaculture">
        <title>Assessment of the bioflocculant production and safety properties of Metabacillus hrfriensis sp. nov. based on phenotypic and whole-genome sequencing analysis.</title>
        <authorList>
            <person name="Zhang R."/>
            <person name="Zhao Z."/>
            <person name="Luo L."/>
            <person name="Wang S."/>
            <person name="Guo K."/>
            <person name="Xu W."/>
        </authorList>
    </citation>
    <scope>NUCLEOTIDE SEQUENCE [LARGE SCALE GENOMIC DNA]</scope>
    <source>
        <strain evidence="2">CT-WN-B3</strain>
    </source>
</reference>
<protein>
    <submittedName>
        <fullName evidence="1">Transposase</fullName>
    </submittedName>
</protein>
<dbReference type="Proteomes" id="UP001226091">
    <property type="component" value="Chromosome"/>
</dbReference>
<sequence length="61" mass="7315">MHAPKQKKIVKELLQYIAGYIRRSVIALGRIEEYGGEYVTFKYVDKNKWEREARNTLRRSI</sequence>
<proteinExistence type="predicted"/>
<gene>
    <name evidence="1" type="ORF">QLQ22_04890</name>
</gene>
<accession>A0ACD4RDW7</accession>
<organism evidence="1 2">
    <name type="scientific">Metabacillus hrfriensis</name>
    <dbReference type="NCBI Taxonomy" id="3048891"/>
    <lineage>
        <taxon>Bacteria</taxon>
        <taxon>Bacillati</taxon>
        <taxon>Bacillota</taxon>
        <taxon>Bacilli</taxon>
        <taxon>Bacillales</taxon>
        <taxon>Bacillaceae</taxon>
        <taxon>Metabacillus</taxon>
    </lineage>
</organism>
<evidence type="ECO:0000313" key="1">
    <source>
        <dbReference type="EMBL" id="WHZ58687.1"/>
    </source>
</evidence>
<evidence type="ECO:0000313" key="2">
    <source>
        <dbReference type="Proteomes" id="UP001226091"/>
    </source>
</evidence>
<dbReference type="EMBL" id="CP126116">
    <property type="protein sequence ID" value="WHZ58687.1"/>
    <property type="molecule type" value="Genomic_DNA"/>
</dbReference>